<protein>
    <recommendedName>
        <fullName evidence="5">Urease accessory protein UreE</fullName>
    </recommendedName>
</protein>
<keyword evidence="8" id="KW-1185">Reference proteome</keyword>
<comment type="function">
    <text evidence="5">Involved in urease metallocenter assembly. Binds nickel. Probably functions as a nickel donor during metallocenter assembly.</text>
</comment>
<keyword evidence="3 5" id="KW-0533">Nickel</keyword>
<dbReference type="GO" id="GO:0016151">
    <property type="term" value="F:nickel cation binding"/>
    <property type="evidence" value="ECO:0007669"/>
    <property type="project" value="UniProtKB-UniRule"/>
</dbReference>
<dbReference type="AlphaFoldDB" id="A0A840WRB7"/>
<gene>
    <name evidence="5" type="primary">ureE</name>
    <name evidence="7" type="ORF">FHS89_002238</name>
</gene>
<accession>A0A840WRB7</accession>
<evidence type="ECO:0000256" key="3">
    <source>
        <dbReference type="ARBA" id="ARBA00022596"/>
    </source>
</evidence>
<dbReference type="SUPFAM" id="SSF69737">
    <property type="entry name" value="Urease metallochaperone UreE, C-terminal domain"/>
    <property type="match status" value="1"/>
</dbReference>
<dbReference type="GO" id="GO:0051082">
    <property type="term" value="F:unfolded protein binding"/>
    <property type="evidence" value="ECO:0007669"/>
    <property type="project" value="UniProtKB-UniRule"/>
</dbReference>
<dbReference type="InterPro" id="IPR036118">
    <property type="entry name" value="UreE_N_sf"/>
</dbReference>
<dbReference type="Gene3D" id="2.60.260.20">
    <property type="entry name" value="Urease metallochaperone UreE, N-terminal domain"/>
    <property type="match status" value="1"/>
</dbReference>
<comment type="caution">
    <text evidence="7">The sequence shown here is derived from an EMBL/GenBank/DDBJ whole genome shotgun (WGS) entry which is preliminary data.</text>
</comment>
<organism evidence="7 8">
    <name type="scientific">Rubricella aquisinus</name>
    <dbReference type="NCBI Taxonomy" id="2028108"/>
    <lineage>
        <taxon>Bacteria</taxon>
        <taxon>Pseudomonadati</taxon>
        <taxon>Pseudomonadota</taxon>
        <taxon>Alphaproteobacteria</taxon>
        <taxon>Rhodobacterales</taxon>
        <taxon>Paracoccaceae</taxon>
        <taxon>Rubricella</taxon>
    </lineage>
</organism>
<evidence type="ECO:0000256" key="5">
    <source>
        <dbReference type="HAMAP-Rule" id="MF_00822"/>
    </source>
</evidence>
<dbReference type="Pfam" id="PF02814">
    <property type="entry name" value="UreE_N"/>
    <property type="match status" value="1"/>
</dbReference>
<dbReference type="HAMAP" id="MF_00822">
    <property type="entry name" value="UreE"/>
    <property type="match status" value="1"/>
</dbReference>
<dbReference type="EMBL" id="JACIJS010000006">
    <property type="protein sequence ID" value="MBB5516212.1"/>
    <property type="molecule type" value="Genomic_DNA"/>
</dbReference>
<evidence type="ECO:0000256" key="1">
    <source>
        <dbReference type="ARBA" id="ARBA00004496"/>
    </source>
</evidence>
<dbReference type="SUPFAM" id="SSF69287">
    <property type="entry name" value="Urease metallochaperone UreE, N-terminal domain"/>
    <property type="match status" value="1"/>
</dbReference>
<evidence type="ECO:0000256" key="2">
    <source>
        <dbReference type="ARBA" id="ARBA00022490"/>
    </source>
</evidence>
<proteinExistence type="inferred from homology"/>
<evidence type="ECO:0000313" key="8">
    <source>
        <dbReference type="Proteomes" id="UP000553766"/>
    </source>
</evidence>
<dbReference type="Proteomes" id="UP000553766">
    <property type="component" value="Unassembled WGS sequence"/>
</dbReference>
<evidence type="ECO:0000256" key="4">
    <source>
        <dbReference type="ARBA" id="ARBA00023186"/>
    </source>
</evidence>
<dbReference type="SMART" id="SM00988">
    <property type="entry name" value="UreE_N"/>
    <property type="match status" value="1"/>
</dbReference>
<dbReference type="Gene3D" id="3.30.70.790">
    <property type="entry name" value="UreE, C-terminal domain"/>
    <property type="match status" value="1"/>
</dbReference>
<sequence length="148" mass="16585">MTRATTLTHSHEPPADTVTLTYDDRFRRRIALTGDQGTAFLLDLAEATELRAGDRLLLDDGRTIEVRAAPEDLMRATSPDPHHLIRTAWHVGNRHLPCAIHPDHLILRWDHVIADMLEQLGCTVERIEAPFTPEGGAYGHGRTHSHAH</sequence>
<dbReference type="InterPro" id="IPR004029">
    <property type="entry name" value="UreE_N"/>
</dbReference>
<reference evidence="7 8" key="1">
    <citation type="submission" date="2020-08" db="EMBL/GenBank/DDBJ databases">
        <title>Genomic Encyclopedia of Type Strains, Phase IV (KMG-IV): sequencing the most valuable type-strain genomes for metagenomic binning, comparative biology and taxonomic classification.</title>
        <authorList>
            <person name="Goeker M."/>
        </authorList>
    </citation>
    <scope>NUCLEOTIDE SEQUENCE [LARGE SCALE GENOMIC DNA]</scope>
    <source>
        <strain evidence="7 8">DSM 103377</strain>
    </source>
</reference>
<dbReference type="GO" id="GO:0005737">
    <property type="term" value="C:cytoplasm"/>
    <property type="evidence" value="ECO:0007669"/>
    <property type="project" value="UniProtKB-SubCell"/>
</dbReference>
<feature type="domain" description="UreE urease accessory N-terminal" evidence="6">
    <location>
        <begin position="1"/>
        <end position="64"/>
    </location>
</feature>
<comment type="similarity">
    <text evidence="5">Belongs to the UreE family.</text>
</comment>
<dbReference type="PIRSF" id="PIRSF036402">
    <property type="entry name" value="Ureas_acces_UreE"/>
    <property type="match status" value="1"/>
</dbReference>
<dbReference type="Pfam" id="PF05194">
    <property type="entry name" value="UreE_C"/>
    <property type="match status" value="1"/>
</dbReference>
<keyword evidence="2 5" id="KW-0963">Cytoplasm</keyword>
<evidence type="ECO:0000259" key="6">
    <source>
        <dbReference type="SMART" id="SM00988"/>
    </source>
</evidence>
<dbReference type="GO" id="GO:0065003">
    <property type="term" value="P:protein-containing complex assembly"/>
    <property type="evidence" value="ECO:0007669"/>
    <property type="project" value="InterPro"/>
</dbReference>
<comment type="subcellular location">
    <subcellularLocation>
        <location evidence="1 5">Cytoplasm</location>
    </subcellularLocation>
</comment>
<dbReference type="InterPro" id="IPR007864">
    <property type="entry name" value="UreE_C_dom"/>
</dbReference>
<evidence type="ECO:0000313" key="7">
    <source>
        <dbReference type="EMBL" id="MBB5516212.1"/>
    </source>
</evidence>
<dbReference type="CDD" id="cd00571">
    <property type="entry name" value="UreE"/>
    <property type="match status" value="1"/>
</dbReference>
<dbReference type="InterPro" id="IPR012406">
    <property type="entry name" value="UreE"/>
</dbReference>
<dbReference type="RefSeq" id="WP_184011599.1">
    <property type="nucleotide sequence ID" value="NZ_JACIJS010000006.1"/>
</dbReference>
<keyword evidence="4 5" id="KW-0143">Chaperone</keyword>
<dbReference type="GO" id="GO:0006457">
    <property type="term" value="P:protein folding"/>
    <property type="evidence" value="ECO:0007669"/>
    <property type="project" value="InterPro"/>
</dbReference>
<dbReference type="GO" id="GO:0019627">
    <property type="term" value="P:urea metabolic process"/>
    <property type="evidence" value="ECO:0007669"/>
    <property type="project" value="InterPro"/>
</dbReference>
<name>A0A840WRB7_9RHOB</name>